<keyword evidence="1" id="KW-0812">Transmembrane</keyword>
<dbReference type="Proteomes" id="UP001079657">
    <property type="component" value="Unassembled WGS sequence"/>
</dbReference>
<dbReference type="InterPro" id="IPR014535">
    <property type="entry name" value="Hpre_diP_synt_I"/>
</dbReference>
<feature type="transmembrane region" description="Helical" evidence="1">
    <location>
        <begin position="144"/>
        <end position="169"/>
    </location>
</feature>
<dbReference type="InterPro" id="IPR010898">
    <property type="entry name" value="Hpre_diP_synth_I"/>
</dbReference>
<dbReference type="PIRSF" id="PIRSF027391">
    <property type="entry name" value="Hpre_diP_synt_I"/>
    <property type="match status" value="1"/>
</dbReference>
<feature type="transmembrane region" description="Helical" evidence="1">
    <location>
        <begin position="49"/>
        <end position="76"/>
    </location>
</feature>
<dbReference type="Pfam" id="PF07456">
    <property type="entry name" value="Hpre_diP_synt_I"/>
    <property type="match status" value="1"/>
</dbReference>
<name>A0ABT4CUB8_9CLOT</name>
<sequence length="179" mass="19932">MQYQIKRVHNITKTQKIIFIALLVAQAIVLSIIEKMIPLNFSVPGAKLGLANIITLTSIYIFSFREAFFIIILRTIMTSFILGSFSSFLYSVAGAILSFFVMYTLILISREKISIIGVSLVGAVFHNLGQLLVAMVIIQNAKIMYYLPLLMISGVGTGFVVGVCVKYLLGFIKKLKHFN</sequence>
<evidence type="ECO:0000313" key="2">
    <source>
        <dbReference type="EMBL" id="MCY6372664.1"/>
    </source>
</evidence>
<feature type="transmembrane region" description="Helical" evidence="1">
    <location>
        <begin position="88"/>
        <end position="108"/>
    </location>
</feature>
<evidence type="ECO:0000256" key="1">
    <source>
        <dbReference type="SAM" id="Phobius"/>
    </source>
</evidence>
<reference evidence="2" key="1">
    <citation type="submission" date="2022-12" db="EMBL/GenBank/DDBJ databases">
        <authorList>
            <person name="Wang J."/>
        </authorList>
    </citation>
    <scope>NUCLEOTIDE SEQUENCE</scope>
    <source>
        <strain evidence="2">HY-42-06</strain>
    </source>
</reference>
<proteinExistence type="predicted"/>
<dbReference type="RefSeq" id="WP_268051708.1">
    <property type="nucleotide sequence ID" value="NZ_JAPQES010000008.1"/>
</dbReference>
<gene>
    <name evidence="2" type="ORF">OXH55_18820</name>
</gene>
<evidence type="ECO:0000313" key="3">
    <source>
        <dbReference type="Proteomes" id="UP001079657"/>
    </source>
</evidence>
<keyword evidence="3" id="KW-1185">Reference proteome</keyword>
<feature type="transmembrane region" description="Helical" evidence="1">
    <location>
        <begin position="17"/>
        <end position="37"/>
    </location>
</feature>
<protein>
    <submittedName>
        <fullName evidence="2">Gx transporter family protein</fullName>
    </submittedName>
</protein>
<comment type="caution">
    <text evidence="2">The sequence shown here is derived from an EMBL/GenBank/DDBJ whole genome shotgun (WGS) entry which is preliminary data.</text>
</comment>
<feature type="transmembrane region" description="Helical" evidence="1">
    <location>
        <begin position="115"/>
        <end position="138"/>
    </location>
</feature>
<dbReference type="Gene3D" id="1.10.1760.20">
    <property type="match status" value="1"/>
</dbReference>
<dbReference type="EMBL" id="JAPQES010000008">
    <property type="protein sequence ID" value="MCY6372664.1"/>
    <property type="molecule type" value="Genomic_DNA"/>
</dbReference>
<keyword evidence="1" id="KW-1133">Transmembrane helix</keyword>
<organism evidence="2 3">
    <name type="scientific">Clostridium ganghwense</name>
    <dbReference type="NCBI Taxonomy" id="312089"/>
    <lineage>
        <taxon>Bacteria</taxon>
        <taxon>Bacillati</taxon>
        <taxon>Bacillota</taxon>
        <taxon>Clostridia</taxon>
        <taxon>Eubacteriales</taxon>
        <taxon>Clostridiaceae</taxon>
        <taxon>Clostridium</taxon>
    </lineage>
</organism>
<accession>A0ABT4CUB8</accession>
<keyword evidence="1" id="KW-0472">Membrane</keyword>